<accession>A0A5J9U5C5</accession>
<dbReference type="AlphaFoldDB" id="A0A5J9U5C5"/>
<proteinExistence type="predicted"/>
<gene>
    <name evidence="1" type="ORF">EJB05_34440</name>
</gene>
<name>A0A5J9U5C5_9POAL</name>
<sequence length="61" mass="6669">MTSPTTNLGFTAKFVLQSRRNPTFPQQSPSAAFDLDGNDHALAVLDVDMYHAVPLHVSVKL</sequence>
<dbReference type="Gramene" id="TVU18350">
    <property type="protein sequence ID" value="TVU18350"/>
    <property type="gene ID" value="EJB05_34440"/>
</dbReference>
<dbReference type="Proteomes" id="UP000324897">
    <property type="component" value="Chromosome 7"/>
</dbReference>
<keyword evidence="2" id="KW-1185">Reference proteome</keyword>
<organism evidence="1 2">
    <name type="scientific">Eragrostis curvula</name>
    <name type="common">weeping love grass</name>
    <dbReference type="NCBI Taxonomy" id="38414"/>
    <lineage>
        <taxon>Eukaryota</taxon>
        <taxon>Viridiplantae</taxon>
        <taxon>Streptophyta</taxon>
        <taxon>Embryophyta</taxon>
        <taxon>Tracheophyta</taxon>
        <taxon>Spermatophyta</taxon>
        <taxon>Magnoliopsida</taxon>
        <taxon>Liliopsida</taxon>
        <taxon>Poales</taxon>
        <taxon>Poaceae</taxon>
        <taxon>PACMAD clade</taxon>
        <taxon>Chloridoideae</taxon>
        <taxon>Eragrostideae</taxon>
        <taxon>Eragrostidinae</taxon>
        <taxon>Eragrostis</taxon>
    </lineage>
</organism>
<reference evidence="1 2" key="1">
    <citation type="journal article" date="2019" name="Sci. Rep.">
        <title>A high-quality genome of Eragrostis curvula grass provides insights into Poaceae evolution and supports new strategies to enhance forage quality.</title>
        <authorList>
            <person name="Carballo J."/>
            <person name="Santos B.A.C.M."/>
            <person name="Zappacosta D."/>
            <person name="Garbus I."/>
            <person name="Selva J.P."/>
            <person name="Gallo C.A."/>
            <person name="Diaz A."/>
            <person name="Albertini E."/>
            <person name="Caccamo M."/>
            <person name="Echenique V."/>
        </authorList>
    </citation>
    <scope>NUCLEOTIDE SEQUENCE [LARGE SCALE GENOMIC DNA]</scope>
    <source>
        <strain evidence="2">cv. Victoria</strain>
        <tissue evidence="1">Leaf</tissue>
    </source>
</reference>
<evidence type="ECO:0000313" key="2">
    <source>
        <dbReference type="Proteomes" id="UP000324897"/>
    </source>
</evidence>
<comment type="caution">
    <text evidence="1">The sequence shown here is derived from an EMBL/GenBank/DDBJ whole genome shotgun (WGS) entry which is preliminary data.</text>
</comment>
<protein>
    <submittedName>
        <fullName evidence="1">Uncharacterized protein</fullName>
    </submittedName>
</protein>
<evidence type="ECO:0000313" key="1">
    <source>
        <dbReference type="EMBL" id="TVU18350.1"/>
    </source>
</evidence>
<dbReference type="EMBL" id="RWGY01000029">
    <property type="protein sequence ID" value="TVU18350.1"/>
    <property type="molecule type" value="Genomic_DNA"/>
</dbReference>